<dbReference type="RefSeq" id="WP_394849706.1">
    <property type="nucleotide sequence ID" value="NZ_CP089982.1"/>
</dbReference>
<keyword evidence="2" id="KW-1185">Reference proteome</keyword>
<protein>
    <submittedName>
        <fullName evidence="1">Uncharacterized protein</fullName>
    </submittedName>
</protein>
<proteinExistence type="predicted"/>
<dbReference type="Proteomes" id="UP001379533">
    <property type="component" value="Chromosome"/>
</dbReference>
<dbReference type="EMBL" id="CP089982">
    <property type="protein sequence ID" value="WXA99076.1"/>
    <property type="molecule type" value="Genomic_DNA"/>
</dbReference>
<organism evidence="1 2">
    <name type="scientific">Pendulispora brunnea</name>
    <dbReference type="NCBI Taxonomy" id="2905690"/>
    <lineage>
        <taxon>Bacteria</taxon>
        <taxon>Pseudomonadati</taxon>
        <taxon>Myxococcota</taxon>
        <taxon>Myxococcia</taxon>
        <taxon>Myxococcales</taxon>
        <taxon>Sorangiineae</taxon>
        <taxon>Pendulisporaceae</taxon>
        <taxon>Pendulispora</taxon>
    </lineage>
</organism>
<gene>
    <name evidence="1" type="ORF">LZC95_19915</name>
</gene>
<name>A0ABZ2KK68_9BACT</name>
<evidence type="ECO:0000313" key="1">
    <source>
        <dbReference type="EMBL" id="WXA99076.1"/>
    </source>
</evidence>
<accession>A0ABZ2KK68</accession>
<sequence length="60" mass="6657">MLLWNDDPAGARARLPATVDVVRDDMGFWLVGTAYMLDWVVARGHVRPRLGPSQDFGSTV</sequence>
<evidence type="ECO:0000313" key="2">
    <source>
        <dbReference type="Proteomes" id="UP001379533"/>
    </source>
</evidence>
<reference evidence="1 2" key="1">
    <citation type="submission" date="2021-12" db="EMBL/GenBank/DDBJ databases">
        <title>Discovery of the Pendulisporaceae a myxobacterial family with distinct sporulation behavior and unique specialized metabolism.</title>
        <authorList>
            <person name="Garcia R."/>
            <person name="Popoff A."/>
            <person name="Bader C.D."/>
            <person name="Loehr J."/>
            <person name="Walesch S."/>
            <person name="Walt C."/>
            <person name="Boldt J."/>
            <person name="Bunk B."/>
            <person name="Haeckl F.J.F.P.J."/>
            <person name="Gunesch A.P."/>
            <person name="Birkelbach J."/>
            <person name="Nuebel U."/>
            <person name="Pietschmann T."/>
            <person name="Bach T."/>
            <person name="Mueller R."/>
        </authorList>
    </citation>
    <scope>NUCLEOTIDE SEQUENCE [LARGE SCALE GENOMIC DNA]</scope>
    <source>
        <strain evidence="1 2">MSr12523</strain>
    </source>
</reference>